<reference evidence="1 2" key="1">
    <citation type="submission" date="2016-11" db="EMBL/GenBank/DDBJ databases">
        <authorList>
            <person name="Jaros S."/>
            <person name="Januszkiewicz K."/>
            <person name="Wedrychowicz H."/>
        </authorList>
    </citation>
    <scope>NUCLEOTIDE SEQUENCE [LARGE SCALE GENOMIC DNA]</scope>
    <source>
        <strain evidence="1 2">DSM 6792</strain>
    </source>
</reference>
<evidence type="ECO:0000313" key="1">
    <source>
        <dbReference type="EMBL" id="SHH82372.1"/>
    </source>
</evidence>
<evidence type="ECO:0000313" key="2">
    <source>
        <dbReference type="Proteomes" id="UP000184112"/>
    </source>
</evidence>
<organism evidence="1 2">
    <name type="scientific">Flavobacterium johnsoniae</name>
    <name type="common">Cytophaga johnsonae</name>
    <dbReference type="NCBI Taxonomy" id="986"/>
    <lineage>
        <taxon>Bacteria</taxon>
        <taxon>Pseudomonadati</taxon>
        <taxon>Bacteroidota</taxon>
        <taxon>Flavobacteriia</taxon>
        <taxon>Flavobacteriales</taxon>
        <taxon>Flavobacteriaceae</taxon>
        <taxon>Flavobacterium</taxon>
    </lineage>
</organism>
<proteinExistence type="predicted"/>
<dbReference type="Proteomes" id="UP000184112">
    <property type="component" value="Unassembled WGS sequence"/>
</dbReference>
<sequence>MKKILNTDRLLFFELKLERLENFIFQQKDENKAAGSVNVNSEKCKSALNKFETASLFYTLMDEGLLYFDRTDKRKNRSVFQNFICTHFTYAGDEGCQVRITTINKQFSECIGFTYREKQLRFLERLILILSERKNRLEGW</sequence>
<name>A0A1M5W4C2_FLAJO</name>
<accession>A0A1M5W4C2</accession>
<protein>
    <submittedName>
        <fullName evidence="1">Uncharacterized protein</fullName>
    </submittedName>
</protein>
<gene>
    <name evidence="1" type="ORF">SAMN05444388_12323</name>
</gene>
<dbReference type="RefSeq" id="WP_073411894.1">
    <property type="nucleotide sequence ID" value="NZ_FQWH01000023.1"/>
</dbReference>
<dbReference type="EMBL" id="FQWH01000023">
    <property type="protein sequence ID" value="SHH82372.1"/>
    <property type="molecule type" value="Genomic_DNA"/>
</dbReference>
<dbReference type="AlphaFoldDB" id="A0A1M5W4C2"/>